<keyword evidence="3 6" id="KW-0812">Transmembrane</keyword>
<feature type="transmembrane region" description="Helical" evidence="6">
    <location>
        <begin position="34"/>
        <end position="62"/>
    </location>
</feature>
<evidence type="ECO:0000256" key="3">
    <source>
        <dbReference type="ARBA" id="ARBA00022692"/>
    </source>
</evidence>
<sequence>MTAAFVIAVAFMVMTPGPDSLAIADAAVRSRTDGVLIALGAVTGMLVFTVAACTGLGALLVAAPAALDALRIVGGLYLVFVGLTSLRSAVRAPADTEEITPGSPAAQRIVAPARRFGRGFLVDMTNPKTLVVFVTVVPAFAGPNADYRILIGHCLFLVVFAAAWFLTVALFAARIGTLGPRSERWTAIVTGGVMCGFGIAILILDPFVRG</sequence>
<name>A0A097SQ35_9NOCA</name>
<evidence type="ECO:0000256" key="1">
    <source>
        <dbReference type="ARBA" id="ARBA00004651"/>
    </source>
</evidence>
<evidence type="ECO:0000256" key="2">
    <source>
        <dbReference type="ARBA" id="ARBA00022475"/>
    </source>
</evidence>
<feature type="transmembrane region" description="Helical" evidence="6">
    <location>
        <begin position="69"/>
        <end position="90"/>
    </location>
</feature>
<dbReference type="AlphaFoldDB" id="A0A097SQ35"/>
<evidence type="ECO:0000256" key="5">
    <source>
        <dbReference type="ARBA" id="ARBA00023136"/>
    </source>
</evidence>
<evidence type="ECO:0000256" key="4">
    <source>
        <dbReference type="ARBA" id="ARBA00022989"/>
    </source>
</evidence>
<accession>A0A097SQ35</accession>
<proteinExistence type="predicted"/>
<dbReference type="PANTHER" id="PTHR30086:SF20">
    <property type="entry name" value="ARGININE EXPORTER PROTEIN ARGO-RELATED"/>
    <property type="match status" value="1"/>
</dbReference>
<keyword evidence="7" id="KW-0614">Plasmid</keyword>
<reference evidence="7" key="1">
    <citation type="submission" date="2014-03" db="EMBL/GenBank/DDBJ databases">
        <authorList>
            <person name="Zhang G."/>
            <person name="Zhu L."/>
            <person name="Fang P."/>
        </authorList>
    </citation>
    <scope>NUCLEOTIDE SEQUENCE</scope>
    <source>
        <strain evidence="7">NS1</strain>
        <plasmid evidence="7">pNSL1</plasmid>
    </source>
</reference>
<keyword evidence="4 6" id="KW-1133">Transmembrane helix</keyword>
<dbReference type="PANTHER" id="PTHR30086">
    <property type="entry name" value="ARGININE EXPORTER PROTEIN ARGO"/>
    <property type="match status" value="1"/>
</dbReference>
<evidence type="ECO:0000313" key="7">
    <source>
        <dbReference type="EMBL" id="AIU93631.1"/>
    </source>
</evidence>
<dbReference type="Pfam" id="PF01810">
    <property type="entry name" value="LysE"/>
    <property type="match status" value="1"/>
</dbReference>
<evidence type="ECO:0000256" key="6">
    <source>
        <dbReference type="SAM" id="Phobius"/>
    </source>
</evidence>
<dbReference type="EMBL" id="KJ605395">
    <property type="protein sequence ID" value="AIU93631.1"/>
    <property type="molecule type" value="Genomic_DNA"/>
</dbReference>
<keyword evidence="2" id="KW-1003">Cell membrane</keyword>
<dbReference type="GO" id="GO:0005886">
    <property type="term" value="C:plasma membrane"/>
    <property type="evidence" value="ECO:0007669"/>
    <property type="project" value="UniProtKB-SubCell"/>
</dbReference>
<feature type="transmembrane region" description="Helical" evidence="6">
    <location>
        <begin position="185"/>
        <end position="204"/>
    </location>
</feature>
<dbReference type="GO" id="GO:0015171">
    <property type="term" value="F:amino acid transmembrane transporter activity"/>
    <property type="evidence" value="ECO:0007669"/>
    <property type="project" value="TreeGrafter"/>
</dbReference>
<comment type="subcellular location">
    <subcellularLocation>
        <location evidence="1">Cell membrane</location>
        <topology evidence="1">Multi-pass membrane protein</topology>
    </subcellularLocation>
</comment>
<keyword evidence="5 6" id="KW-0472">Membrane</keyword>
<protein>
    <submittedName>
        <fullName evidence="7">Uncharacterized protein</fullName>
    </submittedName>
</protein>
<dbReference type="InterPro" id="IPR001123">
    <property type="entry name" value="LeuE-type"/>
</dbReference>
<feature type="transmembrane region" description="Helical" evidence="6">
    <location>
        <begin position="150"/>
        <end position="173"/>
    </location>
</feature>
<geneLocation type="plasmid" evidence="7">
    <name>pNSL1</name>
</geneLocation>
<organism evidence="7">
    <name type="scientific">Rhodococcus sp. NS1</name>
    <dbReference type="NCBI Taxonomy" id="402236"/>
    <lineage>
        <taxon>Bacteria</taxon>
        <taxon>Bacillati</taxon>
        <taxon>Actinomycetota</taxon>
        <taxon>Actinomycetes</taxon>
        <taxon>Mycobacteriales</taxon>
        <taxon>Nocardiaceae</taxon>
        <taxon>Rhodococcus</taxon>
    </lineage>
</organism>
<gene>
    <name evidence="7" type="ORF">LRS1606.197</name>
</gene>